<gene>
    <name evidence="7" type="ordered locus">Rsph17025_3382</name>
</gene>
<feature type="region of interest" description="Disordered" evidence="6">
    <location>
        <begin position="1"/>
        <end position="23"/>
    </location>
</feature>
<evidence type="ECO:0000256" key="5">
    <source>
        <dbReference type="ARBA" id="ARBA00023172"/>
    </source>
</evidence>
<dbReference type="GO" id="GO:0004803">
    <property type="term" value="F:transposase activity"/>
    <property type="evidence" value="ECO:0007669"/>
    <property type="project" value="InterPro"/>
</dbReference>
<dbReference type="GO" id="GO:0003677">
    <property type="term" value="F:DNA binding"/>
    <property type="evidence" value="ECO:0007669"/>
    <property type="project" value="UniProtKB-KW"/>
</dbReference>
<organism evidence="7">
    <name type="scientific">Cereibacter sphaeroides (strain ATCC 17025 / ATH 2.4.3)</name>
    <name type="common">Rhodobacter sphaeroides</name>
    <dbReference type="NCBI Taxonomy" id="349102"/>
    <lineage>
        <taxon>Bacteria</taxon>
        <taxon>Pseudomonadati</taxon>
        <taxon>Pseudomonadota</taxon>
        <taxon>Alphaproteobacteria</taxon>
        <taxon>Rhodobacterales</taxon>
        <taxon>Paracoccaceae</taxon>
        <taxon>Cereibacter</taxon>
    </lineage>
</organism>
<dbReference type="KEGG" id="rsq:Rsph17025_3382"/>
<proteinExistence type="inferred from homology"/>
<comment type="function">
    <text evidence="1">Required for the transposition of the insertion element.</text>
</comment>
<evidence type="ECO:0000256" key="2">
    <source>
        <dbReference type="ARBA" id="ARBA00010961"/>
    </source>
</evidence>
<dbReference type="Pfam" id="PF00872">
    <property type="entry name" value="Transposase_mut"/>
    <property type="match status" value="1"/>
</dbReference>
<feature type="compositionally biased region" description="Basic and acidic residues" evidence="6">
    <location>
        <begin position="1"/>
        <end position="16"/>
    </location>
</feature>
<evidence type="ECO:0000256" key="1">
    <source>
        <dbReference type="ARBA" id="ARBA00002190"/>
    </source>
</evidence>
<sequence length="107" mass="11924">MAHDLTAPRHQPERSPDPLIPVTNPLERLNKEVKRRADVLGSFPNEASIMRLIGAILMEQTKDWTVQRGRYLTLETLARSAMTASVTRGRALRYAGGSARGLLHHLA</sequence>
<dbReference type="AlphaFoldDB" id="A4WXZ8"/>
<keyword evidence="3" id="KW-0815">Transposition</keyword>
<evidence type="ECO:0000313" key="7">
    <source>
        <dbReference type="EMBL" id="ABP72262.1"/>
    </source>
</evidence>
<protein>
    <recommendedName>
        <fullName evidence="8">Mutator family transposase</fullName>
    </recommendedName>
</protein>
<dbReference type="GO" id="GO:0006313">
    <property type="term" value="P:DNA transposition"/>
    <property type="evidence" value="ECO:0007669"/>
    <property type="project" value="InterPro"/>
</dbReference>
<evidence type="ECO:0008006" key="8">
    <source>
        <dbReference type="Google" id="ProtNLM"/>
    </source>
</evidence>
<keyword evidence="4" id="KW-0238">DNA-binding</keyword>
<dbReference type="InterPro" id="IPR001207">
    <property type="entry name" value="Transposase_mutator"/>
</dbReference>
<keyword evidence="7" id="KW-0614">Plasmid</keyword>
<dbReference type="HOGENOM" id="CLU_2208044_0_0_5"/>
<name>A4WXZ8_CERS5</name>
<reference evidence="7" key="1">
    <citation type="submission" date="2007-04" db="EMBL/GenBank/DDBJ databases">
        <title>Complete sequence of plasmid pRSPA01 of Rhodobacter sphaeroides ATCC 17025.</title>
        <authorList>
            <consortium name="US DOE Joint Genome Institute"/>
            <person name="Copeland A."/>
            <person name="Lucas S."/>
            <person name="Lapidus A."/>
            <person name="Barry K."/>
            <person name="Detter J.C."/>
            <person name="Glavina del Rio T."/>
            <person name="Hammon N."/>
            <person name="Israni S."/>
            <person name="Dalin E."/>
            <person name="Tice H."/>
            <person name="Pitluck S."/>
            <person name="Chertkov O."/>
            <person name="Brettin T."/>
            <person name="Bruce D."/>
            <person name="Han C."/>
            <person name="Schmutz J."/>
            <person name="Larimer F."/>
            <person name="Land M."/>
            <person name="Hauser L."/>
            <person name="Kyrpides N."/>
            <person name="Kim E."/>
            <person name="Richardson P."/>
            <person name="Mackenzie C."/>
            <person name="Choudhary M."/>
            <person name="Donohue T.J."/>
            <person name="Kaplan S."/>
        </authorList>
    </citation>
    <scope>NUCLEOTIDE SEQUENCE [LARGE SCALE GENOMIC DNA]</scope>
    <source>
        <strain evidence="7">ATCC 17025</strain>
        <plasmid evidence="7">pRSPA01</plasmid>
    </source>
</reference>
<accession>A4WXZ8</accession>
<dbReference type="EMBL" id="CP000662">
    <property type="protein sequence ID" value="ABP72262.1"/>
    <property type="molecule type" value="Genomic_DNA"/>
</dbReference>
<evidence type="ECO:0000256" key="6">
    <source>
        <dbReference type="SAM" id="MobiDB-lite"/>
    </source>
</evidence>
<geneLocation type="plasmid" evidence="7">
    <name>pRSPA01</name>
</geneLocation>
<evidence type="ECO:0000256" key="3">
    <source>
        <dbReference type="ARBA" id="ARBA00022578"/>
    </source>
</evidence>
<evidence type="ECO:0000256" key="4">
    <source>
        <dbReference type="ARBA" id="ARBA00023125"/>
    </source>
</evidence>
<comment type="similarity">
    <text evidence="2">Belongs to the transposase mutator family.</text>
</comment>
<keyword evidence="5" id="KW-0233">DNA recombination</keyword>